<proteinExistence type="predicted"/>
<dbReference type="EMBL" id="UYRX01001204">
    <property type="protein sequence ID" value="VDK88695.1"/>
    <property type="molecule type" value="Genomic_DNA"/>
</dbReference>
<evidence type="ECO:0000313" key="3">
    <source>
        <dbReference type="Proteomes" id="UP000277928"/>
    </source>
</evidence>
<feature type="region of interest" description="Disordered" evidence="1">
    <location>
        <begin position="65"/>
        <end position="101"/>
    </location>
</feature>
<dbReference type="AlphaFoldDB" id="A0A3P6U3T8"/>
<sequence>MECSIDEDVEPKKISVHDRTQRQTKGSTKNALESLFNKTKEVVQTAAETTKEYANVAIGKIIPNSIPRTSASNNPKSGMEQTNSMDTDAGRGTNARGAANN</sequence>
<feature type="compositionally biased region" description="Polar residues" evidence="1">
    <location>
        <begin position="66"/>
        <end position="86"/>
    </location>
</feature>
<feature type="compositionally biased region" description="Basic and acidic residues" evidence="1">
    <location>
        <begin position="10"/>
        <end position="21"/>
    </location>
</feature>
<evidence type="ECO:0000313" key="2">
    <source>
        <dbReference type="EMBL" id="VDK88695.1"/>
    </source>
</evidence>
<feature type="region of interest" description="Disordered" evidence="1">
    <location>
        <begin position="1"/>
        <end position="30"/>
    </location>
</feature>
<dbReference type="Proteomes" id="UP000277928">
    <property type="component" value="Unassembled WGS sequence"/>
</dbReference>
<gene>
    <name evidence="2" type="ORF">NLS_LOCUS8794</name>
</gene>
<dbReference type="OrthoDB" id="5837985at2759"/>
<protein>
    <submittedName>
        <fullName evidence="2">Uncharacterized protein</fullName>
    </submittedName>
</protein>
<dbReference type="OMA" id="SGMEQTN"/>
<name>A0A3P6U3T8_LITSI</name>
<feature type="compositionally biased region" description="Low complexity" evidence="1">
    <location>
        <begin position="90"/>
        <end position="101"/>
    </location>
</feature>
<accession>A0A3P6U3T8</accession>
<reference evidence="2 3" key="1">
    <citation type="submission" date="2018-08" db="EMBL/GenBank/DDBJ databases">
        <authorList>
            <person name="Laetsch R D."/>
            <person name="Stevens L."/>
            <person name="Kumar S."/>
            <person name="Blaxter L. M."/>
        </authorList>
    </citation>
    <scope>NUCLEOTIDE SEQUENCE [LARGE SCALE GENOMIC DNA]</scope>
</reference>
<evidence type="ECO:0000256" key="1">
    <source>
        <dbReference type="SAM" id="MobiDB-lite"/>
    </source>
</evidence>
<keyword evidence="3" id="KW-1185">Reference proteome</keyword>
<organism evidence="2 3">
    <name type="scientific">Litomosoides sigmodontis</name>
    <name type="common">Filarial nematode worm</name>
    <dbReference type="NCBI Taxonomy" id="42156"/>
    <lineage>
        <taxon>Eukaryota</taxon>
        <taxon>Metazoa</taxon>
        <taxon>Ecdysozoa</taxon>
        <taxon>Nematoda</taxon>
        <taxon>Chromadorea</taxon>
        <taxon>Rhabditida</taxon>
        <taxon>Spirurina</taxon>
        <taxon>Spiruromorpha</taxon>
        <taxon>Filarioidea</taxon>
        <taxon>Onchocercidae</taxon>
        <taxon>Litomosoides</taxon>
    </lineage>
</organism>